<keyword evidence="3" id="KW-1185">Reference proteome</keyword>
<evidence type="ECO:0000313" key="3">
    <source>
        <dbReference type="Proteomes" id="UP001143364"/>
    </source>
</evidence>
<proteinExistence type="predicted"/>
<protein>
    <submittedName>
        <fullName evidence="2">Uncharacterized protein</fullName>
    </submittedName>
</protein>
<evidence type="ECO:0000313" key="2">
    <source>
        <dbReference type="EMBL" id="GLK75022.1"/>
    </source>
</evidence>
<dbReference type="Proteomes" id="UP001143364">
    <property type="component" value="Unassembled WGS sequence"/>
</dbReference>
<name>A0A9W6JDJ2_9HYPH</name>
<keyword evidence="1" id="KW-0732">Signal</keyword>
<sequence length="268" mass="28939">MSYLKHACGALMIAAAGFAAAPAAAADLATPMTAEPILPIDIAFGVKLASEYNLRSVSQTKGDPAIQGYAELSAFDWVYAGVWASNVDFDGTNPSAEIDIYGGVRHTFDRLSLDVGYVWIDYSGEDSGVRELDFYKVYGIAKYALTDEFTIGANLFWTGKFIGVKDVDGTHASLFGKYALASLPQFPVLGAYVSGEIGKQWISDNFAPEYTFWNVGGGLTYKAMTLDLRYTDSGLSRSECAQFIGQRSSCGARFLASLSFDTSLSKLK</sequence>
<organism evidence="2 3">
    <name type="scientific">Methylopila jiangsuensis</name>
    <dbReference type="NCBI Taxonomy" id="586230"/>
    <lineage>
        <taxon>Bacteria</taxon>
        <taxon>Pseudomonadati</taxon>
        <taxon>Pseudomonadota</taxon>
        <taxon>Alphaproteobacteria</taxon>
        <taxon>Hyphomicrobiales</taxon>
        <taxon>Methylopilaceae</taxon>
        <taxon>Methylopila</taxon>
    </lineage>
</organism>
<reference evidence="2" key="1">
    <citation type="journal article" date="2014" name="Int. J. Syst. Evol. Microbiol.">
        <title>Complete genome sequence of Corynebacterium casei LMG S-19264T (=DSM 44701T), isolated from a smear-ripened cheese.</title>
        <authorList>
            <consortium name="US DOE Joint Genome Institute (JGI-PGF)"/>
            <person name="Walter F."/>
            <person name="Albersmeier A."/>
            <person name="Kalinowski J."/>
            <person name="Ruckert C."/>
        </authorList>
    </citation>
    <scope>NUCLEOTIDE SEQUENCE</scope>
    <source>
        <strain evidence="2">VKM B-2555</strain>
    </source>
</reference>
<accession>A0A9W6JDJ2</accession>
<dbReference type="NCBIfam" id="TIGR02001">
    <property type="entry name" value="gcw_chp"/>
    <property type="match status" value="1"/>
</dbReference>
<dbReference type="Pfam" id="PF09694">
    <property type="entry name" value="Gcw_chp"/>
    <property type="match status" value="1"/>
</dbReference>
<evidence type="ECO:0000256" key="1">
    <source>
        <dbReference type="SAM" id="SignalP"/>
    </source>
</evidence>
<comment type="caution">
    <text evidence="2">The sequence shown here is derived from an EMBL/GenBank/DDBJ whole genome shotgun (WGS) entry which is preliminary data.</text>
</comment>
<dbReference type="EMBL" id="BSFK01000004">
    <property type="protein sequence ID" value="GLK75022.1"/>
    <property type="molecule type" value="Genomic_DNA"/>
</dbReference>
<feature type="signal peptide" evidence="1">
    <location>
        <begin position="1"/>
        <end position="25"/>
    </location>
</feature>
<dbReference type="InterPro" id="IPR010239">
    <property type="entry name" value="CHP02001"/>
</dbReference>
<dbReference type="AlphaFoldDB" id="A0A9W6JDJ2"/>
<reference evidence="2" key="2">
    <citation type="submission" date="2023-01" db="EMBL/GenBank/DDBJ databases">
        <authorList>
            <person name="Sun Q."/>
            <person name="Evtushenko L."/>
        </authorList>
    </citation>
    <scope>NUCLEOTIDE SEQUENCE</scope>
    <source>
        <strain evidence="2">VKM B-2555</strain>
    </source>
</reference>
<gene>
    <name evidence="2" type="ORF">GCM10008171_02760</name>
</gene>
<dbReference type="RefSeq" id="WP_271203000.1">
    <property type="nucleotide sequence ID" value="NZ_BSFK01000004.1"/>
</dbReference>
<feature type="chain" id="PRO_5040938931" evidence="1">
    <location>
        <begin position="26"/>
        <end position="268"/>
    </location>
</feature>